<dbReference type="OrthoDB" id="6249720at2759"/>
<dbReference type="OMA" id="IANTRHQ"/>
<organism evidence="1 2">
    <name type="scientific">Strongylocentrotus purpuratus</name>
    <name type="common">Purple sea urchin</name>
    <dbReference type="NCBI Taxonomy" id="7668"/>
    <lineage>
        <taxon>Eukaryota</taxon>
        <taxon>Metazoa</taxon>
        <taxon>Echinodermata</taxon>
        <taxon>Eleutherozoa</taxon>
        <taxon>Echinozoa</taxon>
        <taxon>Echinoidea</taxon>
        <taxon>Euechinoidea</taxon>
        <taxon>Echinacea</taxon>
        <taxon>Camarodonta</taxon>
        <taxon>Echinidea</taxon>
        <taxon>Strongylocentrotidae</taxon>
        <taxon>Strongylocentrotus</taxon>
    </lineage>
</organism>
<accession>A0A7M7HMW6</accession>
<evidence type="ECO:0000313" key="2">
    <source>
        <dbReference type="Proteomes" id="UP000007110"/>
    </source>
</evidence>
<dbReference type="EnsemblMetazoa" id="XM_011684183">
    <property type="protein sequence ID" value="XP_011682485"/>
    <property type="gene ID" value="LOC105446847"/>
</dbReference>
<dbReference type="AlphaFoldDB" id="A0A7M7HMW6"/>
<evidence type="ECO:0000313" key="1">
    <source>
        <dbReference type="EnsemblMetazoa" id="XP_011682485"/>
    </source>
</evidence>
<keyword evidence="2" id="KW-1185">Reference proteome</keyword>
<proteinExistence type="predicted"/>
<dbReference type="KEGG" id="spu:105446847"/>
<reference evidence="1" key="2">
    <citation type="submission" date="2021-01" db="UniProtKB">
        <authorList>
            <consortium name="EnsemblMetazoa"/>
        </authorList>
    </citation>
    <scope>IDENTIFICATION</scope>
</reference>
<dbReference type="RefSeq" id="XP_011682485.2">
    <property type="nucleotide sequence ID" value="XM_011684183.2"/>
</dbReference>
<name>A0A7M7HMW6_STRPU</name>
<reference evidence="2" key="1">
    <citation type="submission" date="2015-02" db="EMBL/GenBank/DDBJ databases">
        <title>Genome sequencing for Strongylocentrotus purpuratus.</title>
        <authorList>
            <person name="Murali S."/>
            <person name="Liu Y."/>
            <person name="Vee V."/>
            <person name="English A."/>
            <person name="Wang M."/>
            <person name="Skinner E."/>
            <person name="Han Y."/>
            <person name="Muzny D.M."/>
            <person name="Worley K.C."/>
            <person name="Gibbs R.A."/>
        </authorList>
    </citation>
    <scope>NUCLEOTIDE SEQUENCE</scope>
</reference>
<dbReference type="InParanoid" id="A0A7M7HMW6"/>
<protein>
    <submittedName>
        <fullName evidence="1">Uncharacterized protein</fullName>
    </submittedName>
</protein>
<dbReference type="GeneID" id="105446847"/>
<dbReference type="Proteomes" id="UP000007110">
    <property type="component" value="Unassembled WGS sequence"/>
</dbReference>
<sequence>MTLAKEIPHHPTGLQLKSSISTPRAKLIIHKAGQALVRERIANTRHQLHTMEKDIQTSEVNLSQLLEPADLRKCQAFKTSTAGKTFQSTRQKQIVKFNKFLANRQKSTNQTTPISTKDTVINLSNHLLTETEHKVLSLGLNFALSPKKIPFSEVIQQVEPKLRFLSRTAADQIRFQVTQALSTAKPPQPNISKPERAAIKDLRSNQSIHILQADKGNATVLLNKGDYNNKIGALLETPTYKKLKKDPTLVTERKLNQRLLSLQRTEVISKPLYFKLRSSSATCPILFGQPKIHTPTIPLRPIISTRGSPCYDTAKHLTTILQPLVVKSQHHINNSKHFVDILSKTTIHEYRHHCHFLC</sequence>